<comment type="similarity">
    <text evidence="1 7 8">Belongs to the TRAFAC class TrmE-Era-EngA-EngB-Septin-like GTPase superfamily. Era GTPase family.</text>
</comment>
<dbReference type="InterPro" id="IPR015946">
    <property type="entry name" value="KH_dom-like_a/b"/>
</dbReference>
<dbReference type="AlphaFoldDB" id="A0A451DB66"/>
<dbReference type="PANTHER" id="PTHR42698">
    <property type="entry name" value="GTPASE ERA"/>
    <property type="match status" value="1"/>
</dbReference>
<dbReference type="NCBIfam" id="TIGR00231">
    <property type="entry name" value="small_GTP"/>
    <property type="match status" value="1"/>
</dbReference>
<evidence type="ECO:0000256" key="8">
    <source>
        <dbReference type="PROSITE-ProRule" id="PRU01050"/>
    </source>
</evidence>
<dbReference type="GO" id="GO:0000028">
    <property type="term" value="P:ribosomal small subunit assembly"/>
    <property type="evidence" value="ECO:0007669"/>
    <property type="project" value="TreeGrafter"/>
</dbReference>
<feature type="region of interest" description="G4" evidence="8">
    <location>
        <begin position="122"/>
        <end position="125"/>
    </location>
</feature>
<dbReference type="Pfam" id="PF01926">
    <property type="entry name" value="MMR_HSR1"/>
    <property type="match status" value="1"/>
</dbReference>
<dbReference type="SUPFAM" id="SSF54814">
    <property type="entry name" value="Prokaryotic type KH domain (KH-domain type II)"/>
    <property type="match status" value="1"/>
</dbReference>
<dbReference type="SUPFAM" id="SSF52540">
    <property type="entry name" value="P-loop containing nucleoside triphosphate hydrolases"/>
    <property type="match status" value="1"/>
</dbReference>
<dbReference type="EMBL" id="LR217717">
    <property type="protein sequence ID" value="VFP83654.1"/>
    <property type="molecule type" value="Genomic_DNA"/>
</dbReference>
<dbReference type="GO" id="GO:0005829">
    <property type="term" value="C:cytosol"/>
    <property type="evidence" value="ECO:0007669"/>
    <property type="project" value="TreeGrafter"/>
</dbReference>
<reference evidence="10 11" key="1">
    <citation type="submission" date="2019-02" db="EMBL/GenBank/DDBJ databases">
        <authorList>
            <person name="Manzano-Marin A."/>
            <person name="Manzano-Marin A."/>
        </authorList>
    </citation>
    <scope>NUCLEOTIDE SEQUENCE [LARGE SCALE GENOMIC DNA]</scope>
    <source>
        <strain evidence="10 11">BuCilaricifoliae</strain>
    </source>
</reference>
<organism evidence="10 11">
    <name type="scientific">Buchnera aphidicola</name>
    <name type="common">Cinara laricifoliae</name>
    <dbReference type="NCBI Taxonomy" id="2518977"/>
    <lineage>
        <taxon>Bacteria</taxon>
        <taxon>Pseudomonadati</taxon>
        <taxon>Pseudomonadota</taxon>
        <taxon>Gammaproteobacteria</taxon>
        <taxon>Enterobacterales</taxon>
        <taxon>Erwiniaceae</taxon>
        <taxon>Buchnera</taxon>
    </lineage>
</organism>
<dbReference type="GO" id="GO:0005525">
    <property type="term" value="F:GTP binding"/>
    <property type="evidence" value="ECO:0007669"/>
    <property type="project" value="UniProtKB-UniRule"/>
</dbReference>
<feature type="region of interest" description="G1" evidence="8">
    <location>
        <begin position="14"/>
        <end position="21"/>
    </location>
</feature>
<keyword evidence="7" id="KW-0472">Membrane</keyword>
<dbReference type="GO" id="GO:0005886">
    <property type="term" value="C:plasma membrane"/>
    <property type="evidence" value="ECO:0007669"/>
    <property type="project" value="UniProtKB-SubCell"/>
</dbReference>
<dbReference type="NCBIfam" id="TIGR00436">
    <property type="entry name" value="era"/>
    <property type="match status" value="1"/>
</dbReference>
<evidence type="ECO:0000256" key="1">
    <source>
        <dbReference type="ARBA" id="ARBA00007921"/>
    </source>
</evidence>
<keyword evidence="7" id="KW-0699">rRNA-binding</keyword>
<dbReference type="PANTHER" id="PTHR42698:SF1">
    <property type="entry name" value="GTPASE ERA, MITOCHONDRIAL"/>
    <property type="match status" value="1"/>
</dbReference>
<dbReference type="InterPro" id="IPR006073">
    <property type="entry name" value="GTP-bd"/>
</dbReference>
<evidence type="ECO:0000256" key="5">
    <source>
        <dbReference type="ARBA" id="ARBA00022884"/>
    </source>
</evidence>
<keyword evidence="4 7" id="KW-0547">Nucleotide-binding</keyword>
<evidence type="ECO:0000259" key="9">
    <source>
        <dbReference type="PROSITE" id="PS51713"/>
    </source>
</evidence>
<dbReference type="InterPro" id="IPR009019">
    <property type="entry name" value="KH_sf_prok-type"/>
</dbReference>
<feature type="region of interest" description="G3" evidence="8">
    <location>
        <begin position="61"/>
        <end position="64"/>
    </location>
</feature>
<feature type="region of interest" description="G5" evidence="8">
    <location>
        <begin position="152"/>
        <end position="154"/>
    </location>
</feature>
<dbReference type="Gene3D" id="3.40.50.300">
    <property type="entry name" value="P-loop containing nucleotide triphosphate hydrolases"/>
    <property type="match status" value="1"/>
</dbReference>
<proteinExistence type="inferred from homology"/>
<evidence type="ECO:0000256" key="2">
    <source>
        <dbReference type="ARBA" id="ARBA00020484"/>
    </source>
</evidence>
<dbReference type="InterPro" id="IPR005662">
    <property type="entry name" value="GTPase_Era-like"/>
</dbReference>
<comment type="caution">
    <text evidence="7">Lacks conserved residue(s) required for the propagation of feature annotation.</text>
</comment>
<dbReference type="GO" id="GO:0043024">
    <property type="term" value="F:ribosomal small subunit binding"/>
    <property type="evidence" value="ECO:0007669"/>
    <property type="project" value="TreeGrafter"/>
</dbReference>
<dbReference type="Pfam" id="PF07650">
    <property type="entry name" value="KH_2"/>
    <property type="match status" value="1"/>
</dbReference>
<sequence length="280" mass="33299">MKKKNVFGKILIVGRTNVGKSTLLNQLINSNISITSRKPNTTQTHITGIYTNQLTQFELIDSPGIKYKYSSTEKKKLRDTFNLIHEAHIIIFIINCFIWNNEEIKLLEYIKKYNNNYILVINKIDCIKEKKLLLPFIHKINQFNLNHEIFLISAKKNIYLKDLLIYINKKLPISPHKYIYTKKTNCTKKFLITEIIRNTLMNLLNKELVYSFKIEISNLYEQINKKYFIYSIIFVKNKRHKKIIIGHKGEKINQCNKRSKNKIEKFLMKKINLKMLVKIK</sequence>
<comment type="subunit">
    <text evidence="7">Monomer.</text>
</comment>
<accession>A0A451DB66</accession>
<evidence type="ECO:0000313" key="11">
    <source>
        <dbReference type="Proteomes" id="UP000294349"/>
    </source>
</evidence>
<dbReference type="RefSeq" id="WP_154061510.1">
    <property type="nucleotide sequence ID" value="NZ_LR217717.1"/>
</dbReference>
<dbReference type="InterPro" id="IPR027417">
    <property type="entry name" value="P-loop_NTPase"/>
</dbReference>
<dbReference type="CDD" id="cd22534">
    <property type="entry name" value="KH-II_Era"/>
    <property type="match status" value="1"/>
</dbReference>
<dbReference type="InterPro" id="IPR005225">
    <property type="entry name" value="Small_GTP-bd"/>
</dbReference>
<feature type="binding site" evidence="7">
    <location>
        <begin position="14"/>
        <end position="21"/>
    </location>
    <ligand>
        <name>GTP</name>
        <dbReference type="ChEBI" id="CHEBI:37565"/>
    </ligand>
</feature>
<dbReference type="CDD" id="cd04163">
    <property type="entry name" value="Era"/>
    <property type="match status" value="1"/>
</dbReference>
<dbReference type="InterPro" id="IPR030388">
    <property type="entry name" value="G_ERA_dom"/>
</dbReference>
<keyword evidence="3 7" id="KW-0690">Ribosome biogenesis</keyword>
<dbReference type="PROSITE" id="PS51713">
    <property type="entry name" value="G_ERA"/>
    <property type="match status" value="1"/>
</dbReference>
<protein>
    <recommendedName>
        <fullName evidence="2 7">GTPase Era</fullName>
    </recommendedName>
</protein>
<dbReference type="OrthoDB" id="9805918at2"/>
<keyword evidence="7" id="KW-1003">Cell membrane</keyword>
<dbReference type="Proteomes" id="UP000294349">
    <property type="component" value="Chromosome"/>
</dbReference>
<dbReference type="Gene3D" id="3.30.300.20">
    <property type="match status" value="1"/>
</dbReference>
<dbReference type="HAMAP" id="MF_00367">
    <property type="entry name" value="GTPase_Era"/>
    <property type="match status" value="1"/>
</dbReference>
<comment type="subcellular location">
    <subcellularLocation>
        <location evidence="7">Cytoplasm</location>
    </subcellularLocation>
    <subcellularLocation>
        <location evidence="7">Cell membrane</location>
        <topology evidence="7">Peripheral membrane protein</topology>
    </subcellularLocation>
</comment>
<comment type="function">
    <text evidence="7">An essential GTPase that binds both GDP and GTP, with rapid nucleotide exchange. Plays a role in 16S rRNA processing and 30S ribosomal subunit biogenesis and possibly also in cell cycle regulation and energy metabolism.</text>
</comment>
<evidence type="ECO:0000313" key="10">
    <source>
        <dbReference type="EMBL" id="VFP83654.1"/>
    </source>
</evidence>
<dbReference type="InterPro" id="IPR004044">
    <property type="entry name" value="KH_dom_type_2"/>
</dbReference>
<keyword evidence="7" id="KW-0963">Cytoplasm</keyword>
<evidence type="ECO:0000256" key="6">
    <source>
        <dbReference type="ARBA" id="ARBA00023134"/>
    </source>
</evidence>
<evidence type="ECO:0000256" key="7">
    <source>
        <dbReference type="HAMAP-Rule" id="MF_00367"/>
    </source>
</evidence>
<keyword evidence="6 7" id="KW-0342">GTP-binding</keyword>
<keyword evidence="5 7" id="KW-0694">RNA-binding</keyword>
<evidence type="ECO:0000256" key="4">
    <source>
        <dbReference type="ARBA" id="ARBA00022741"/>
    </source>
</evidence>
<feature type="binding site" evidence="7">
    <location>
        <begin position="122"/>
        <end position="125"/>
    </location>
    <ligand>
        <name>GTP</name>
        <dbReference type="ChEBI" id="CHEBI:37565"/>
    </ligand>
</feature>
<name>A0A451DB66_9GAMM</name>
<dbReference type="GO" id="GO:0003924">
    <property type="term" value="F:GTPase activity"/>
    <property type="evidence" value="ECO:0007669"/>
    <property type="project" value="UniProtKB-UniRule"/>
</dbReference>
<feature type="region of interest" description="G2" evidence="8">
    <location>
        <begin position="40"/>
        <end position="44"/>
    </location>
</feature>
<feature type="domain" description="Era-type G" evidence="9">
    <location>
        <begin position="6"/>
        <end position="173"/>
    </location>
</feature>
<gene>
    <name evidence="7 10" type="primary">era</name>
    <name evidence="10" type="ORF">BUCILAFE3058_170</name>
</gene>
<evidence type="ECO:0000256" key="3">
    <source>
        <dbReference type="ARBA" id="ARBA00022517"/>
    </source>
</evidence>
<dbReference type="GO" id="GO:0070181">
    <property type="term" value="F:small ribosomal subunit rRNA binding"/>
    <property type="evidence" value="ECO:0007669"/>
    <property type="project" value="UniProtKB-UniRule"/>
</dbReference>